<protein>
    <submittedName>
        <fullName evidence="3">Uncharacterized protein</fullName>
    </submittedName>
</protein>
<dbReference type="AlphaFoldDB" id="A0A2G2Z9X5"/>
<accession>A0A2G2Z9X5</accession>
<keyword evidence="4" id="KW-1185">Reference proteome</keyword>
<keyword evidence="2" id="KW-0812">Transmembrane</keyword>
<evidence type="ECO:0000313" key="4">
    <source>
        <dbReference type="Proteomes" id="UP000222542"/>
    </source>
</evidence>
<dbReference type="InterPro" id="IPR040400">
    <property type="entry name" value="BAG5/6/7/8"/>
</dbReference>
<reference evidence="3 4" key="1">
    <citation type="journal article" date="2014" name="Nat. Genet.">
        <title>Genome sequence of the hot pepper provides insights into the evolution of pungency in Capsicum species.</title>
        <authorList>
            <person name="Kim S."/>
            <person name="Park M."/>
            <person name="Yeom S.I."/>
            <person name="Kim Y.M."/>
            <person name="Lee J.M."/>
            <person name="Lee H.A."/>
            <person name="Seo E."/>
            <person name="Choi J."/>
            <person name="Cheong K."/>
            <person name="Kim K.T."/>
            <person name="Jung K."/>
            <person name="Lee G.W."/>
            <person name="Oh S.K."/>
            <person name="Bae C."/>
            <person name="Kim S.B."/>
            <person name="Lee H.Y."/>
            <person name="Kim S.Y."/>
            <person name="Kim M.S."/>
            <person name="Kang B.C."/>
            <person name="Jo Y.D."/>
            <person name="Yang H.B."/>
            <person name="Jeong H.J."/>
            <person name="Kang W.H."/>
            <person name="Kwon J.K."/>
            <person name="Shin C."/>
            <person name="Lim J.Y."/>
            <person name="Park J.H."/>
            <person name="Huh J.H."/>
            <person name="Kim J.S."/>
            <person name="Kim B.D."/>
            <person name="Cohen O."/>
            <person name="Paran I."/>
            <person name="Suh M.C."/>
            <person name="Lee S.B."/>
            <person name="Kim Y.K."/>
            <person name="Shin Y."/>
            <person name="Noh S.J."/>
            <person name="Park J."/>
            <person name="Seo Y.S."/>
            <person name="Kwon S.Y."/>
            <person name="Kim H.A."/>
            <person name="Park J.M."/>
            <person name="Kim H.J."/>
            <person name="Choi S.B."/>
            <person name="Bosland P.W."/>
            <person name="Reeves G."/>
            <person name="Jo S.H."/>
            <person name="Lee B.W."/>
            <person name="Cho H.T."/>
            <person name="Choi H.S."/>
            <person name="Lee M.S."/>
            <person name="Yu Y."/>
            <person name="Do Choi Y."/>
            <person name="Park B.S."/>
            <person name="van Deynze A."/>
            <person name="Ashrafi H."/>
            <person name="Hill T."/>
            <person name="Kim W.T."/>
            <person name="Pai H.S."/>
            <person name="Ahn H.K."/>
            <person name="Yeam I."/>
            <person name="Giovannoni J.J."/>
            <person name="Rose J.K."/>
            <person name="Sorensen I."/>
            <person name="Lee S.J."/>
            <person name="Kim R.W."/>
            <person name="Choi I.Y."/>
            <person name="Choi B.S."/>
            <person name="Lim J.S."/>
            <person name="Lee Y.H."/>
            <person name="Choi D."/>
        </authorList>
    </citation>
    <scope>NUCLEOTIDE SEQUENCE [LARGE SCALE GENOMIC DNA]</scope>
    <source>
        <strain evidence="4">cv. CM334</strain>
    </source>
</reference>
<evidence type="ECO:0000313" key="3">
    <source>
        <dbReference type="EMBL" id="PHT78769.1"/>
    </source>
</evidence>
<name>A0A2G2Z9X5_CAPAN</name>
<keyword evidence="2" id="KW-0472">Membrane</keyword>
<keyword evidence="1" id="KW-0143">Chaperone</keyword>
<evidence type="ECO:0000256" key="2">
    <source>
        <dbReference type="SAM" id="Phobius"/>
    </source>
</evidence>
<dbReference type="EMBL" id="AYRZ02000006">
    <property type="protein sequence ID" value="PHT78769.1"/>
    <property type="molecule type" value="Genomic_DNA"/>
</dbReference>
<reference evidence="3 4" key="2">
    <citation type="journal article" date="2017" name="Genome Biol.">
        <title>New reference genome sequences of hot pepper reveal the massive evolution of plant disease-resistance genes by retroduplication.</title>
        <authorList>
            <person name="Kim S."/>
            <person name="Park J."/>
            <person name="Yeom S.I."/>
            <person name="Kim Y.M."/>
            <person name="Seo E."/>
            <person name="Kim K.T."/>
            <person name="Kim M.S."/>
            <person name="Lee J.M."/>
            <person name="Cheong K."/>
            <person name="Shin H.S."/>
            <person name="Kim S.B."/>
            <person name="Han K."/>
            <person name="Lee J."/>
            <person name="Park M."/>
            <person name="Lee H.A."/>
            <person name="Lee H.Y."/>
            <person name="Lee Y."/>
            <person name="Oh S."/>
            <person name="Lee J.H."/>
            <person name="Choi E."/>
            <person name="Choi E."/>
            <person name="Lee S.E."/>
            <person name="Jeon J."/>
            <person name="Kim H."/>
            <person name="Choi G."/>
            <person name="Song H."/>
            <person name="Lee J."/>
            <person name="Lee S.C."/>
            <person name="Kwon J.K."/>
            <person name="Lee H.Y."/>
            <person name="Koo N."/>
            <person name="Hong Y."/>
            <person name="Kim R.W."/>
            <person name="Kang W.H."/>
            <person name="Huh J.H."/>
            <person name="Kang B.C."/>
            <person name="Yang T.J."/>
            <person name="Lee Y.H."/>
            <person name="Bennetzen J.L."/>
            <person name="Choi D."/>
        </authorList>
    </citation>
    <scope>NUCLEOTIDE SEQUENCE [LARGE SCALE GENOMIC DNA]</scope>
    <source>
        <strain evidence="4">cv. CM334</strain>
    </source>
</reference>
<organism evidence="3 4">
    <name type="scientific">Capsicum annuum</name>
    <name type="common">Capsicum pepper</name>
    <dbReference type="NCBI Taxonomy" id="4072"/>
    <lineage>
        <taxon>Eukaryota</taxon>
        <taxon>Viridiplantae</taxon>
        <taxon>Streptophyta</taxon>
        <taxon>Embryophyta</taxon>
        <taxon>Tracheophyta</taxon>
        <taxon>Spermatophyta</taxon>
        <taxon>Magnoliopsida</taxon>
        <taxon>eudicotyledons</taxon>
        <taxon>Gunneridae</taxon>
        <taxon>Pentapetalae</taxon>
        <taxon>asterids</taxon>
        <taxon>lamiids</taxon>
        <taxon>Solanales</taxon>
        <taxon>Solanaceae</taxon>
        <taxon>Solanoideae</taxon>
        <taxon>Capsiceae</taxon>
        <taxon>Capsicum</taxon>
    </lineage>
</organism>
<gene>
    <name evidence="3" type="ORF">T459_16821</name>
</gene>
<sequence>MLQSSYQDHVLNHLRIWLKGPKIASPLGYLQSSAMYSLPSSPLSLLLVFAKKVEKRRGKRKELSPQDAVLAIQMNFRAYLIRRSQPLCALRELAIAKTKLKELRALFNNFTYRQHIGHDAEE</sequence>
<comment type="caution">
    <text evidence="3">The sequence shown here is derived from an EMBL/GenBank/DDBJ whole genome shotgun (WGS) entry which is preliminary data.</text>
</comment>
<dbReference type="PANTHER" id="PTHR33322">
    <property type="entry name" value="BAG DOMAIN CONTAINING PROTEIN, EXPRESSED"/>
    <property type="match status" value="1"/>
</dbReference>
<proteinExistence type="predicted"/>
<evidence type="ECO:0000256" key="1">
    <source>
        <dbReference type="ARBA" id="ARBA00023186"/>
    </source>
</evidence>
<keyword evidence="2" id="KW-1133">Transmembrane helix</keyword>
<dbReference type="Gramene" id="PHT78769">
    <property type="protein sequence ID" value="PHT78769"/>
    <property type="gene ID" value="T459_16821"/>
</dbReference>
<dbReference type="STRING" id="4072.A0A2G2Z9X5"/>
<feature type="transmembrane region" description="Helical" evidence="2">
    <location>
        <begin position="29"/>
        <end position="50"/>
    </location>
</feature>
<dbReference type="PANTHER" id="PTHR33322:SF3">
    <property type="entry name" value="BAG FAMILY MOLECULAR CHAPERONE REGULATOR 7"/>
    <property type="match status" value="1"/>
</dbReference>
<dbReference type="Proteomes" id="UP000222542">
    <property type="component" value="Unassembled WGS sequence"/>
</dbReference>